<organism evidence="1 2">
    <name type="scientific">Paramecium sonneborni</name>
    <dbReference type="NCBI Taxonomy" id="65129"/>
    <lineage>
        <taxon>Eukaryota</taxon>
        <taxon>Sar</taxon>
        <taxon>Alveolata</taxon>
        <taxon>Ciliophora</taxon>
        <taxon>Intramacronucleata</taxon>
        <taxon>Oligohymenophorea</taxon>
        <taxon>Peniculida</taxon>
        <taxon>Parameciidae</taxon>
        <taxon>Paramecium</taxon>
    </lineage>
</organism>
<evidence type="ECO:0000313" key="1">
    <source>
        <dbReference type="EMBL" id="CAD8120352.1"/>
    </source>
</evidence>
<dbReference type="EMBL" id="CAJJDN010000125">
    <property type="protein sequence ID" value="CAD8120352.1"/>
    <property type="molecule type" value="Genomic_DNA"/>
</dbReference>
<protein>
    <submittedName>
        <fullName evidence="1">Uncharacterized protein</fullName>
    </submittedName>
</protein>
<keyword evidence="2" id="KW-1185">Reference proteome</keyword>
<accession>A0A8S1QZX7</accession>
<sequence length="211" mass="24792">MLRIIYYFMNRWIMFFMYFTRIGTKFNQYEFQTIGGDQFILGKESFDDGNNKNDDGCMDCYLQCQDQCTLCLKEIVQKIVLKFGDQENKFITVRRDQLFLDIEECYDGNQRKSQCQKLMYDCQKGVFNPCKSGWILAQQKICTIFHGDGIVVDSQEQCAGVNNIPLLMIVINVISNVQKVALIVKRLMQIMQYQLISFAQQDLQILQRQQQ</sequence>
<name>A0A8S1QZX7_9CILI</name>
<comment type="caution">
    <text evidence="1">The sequence shown here is derived from an EMBL/GenBank/DDBJ whole genome shotgun (WGS) entry which is preliminary data.</text>
</comment>
<gene>
    <name evidence="1" type="ORF">PSON_ATCC_30995.1.T1250169</name>
</gene>
<dbReference type="Proteomes" id="UP000692954">
    <property type="component" value="Unassembled WGS sequence"/>
</dbReference>
<proteinExistence type="predicted"/>
<reference evidence="1" key="1">
    <citation type="submission" date="2021-01" db="EMBL/GenBank/DDBJ databases">
        <authorList>
            <consortium name="Genoscope - CEA"/>
            <person name="William W."/>
        </authorList>
    </citation>
    <scope>NUCLEOTIDE SEQUENCE</scope>
</reference>
<dbReference type="OrthoDB" id="409374at2759"/>
<dbReference type="AlphaFoldDB" id="A0A8S1QZX7"/>
<evidence type="ECO:0000313" key="2">
    <source>
        <dbReference type="Proteomes" id="UP000692954"/>
    </source>
</evidence>